<dbReference type="EMBL" id="WWVX01000004">
    <property type="protein sequence ID" value="MZL69592.1"/>
    <property type="molecule type" value="Genomic_DNA"/>
</dbReference>
<dbReference type="Pfam" id="PF06541">
    <property type="entry name" value="ABC_trans_CmpB"/>
    <property type="match status" value="1"/>
</dbReference>
<keyword evidence="1" id="KW-0812">Transmembrane</keyword>
<keyword evidence="5" id="KW-1185">Reference proteome</keyword>
<dbReference type="Proteomes" id="UP000184089">
    <property type="component" value="Unassembled WGS sequence"/>
</dbReference>
<dbReference type="RefSeq" id="WP_052537660.1">
    <property type="nucleotide sequence ID" value="NZ_FQVY01000001.1"/>
</dbReference>
<dbReference type="EMBL" id="FQVY01000001">
    <property type="protein sequence ID" value="SHF79266.1"/>
    <property type="molecule type" value="Genomic_DNA"/>
</dbReference>
<reference evidence="2 5" key="3">
    <citation type="journal article" date="2019" name="Nat. Med.">
        <title>A library of human gut bacterial isolates paired with longitudinal multiomics data enables mechanistic microbiome research.</title>
        <authorList>
            <person name="Poyet M."/>
            <person name="Groussin M."/>
            <person name="Gibbons S.M."/>
            <person name="Avila-Pacheco J."/>
            <person name="Jiang X."/>
            <person name="Kearney S.M."/>
            <person name="Perrotta A.R."/>
            <person name="Berdy B."/>
            <person name="Zhao S."/>
            <person name="Lieberman T.D."/>
            <person name="Swanson P.K."/>
            <person name="Smith M."/>
            <person name="Roesemann S."/>
            <person name="Alexander J.E."/>
            <person name="Rich S.A."/>
            <person name="Livny J."/>
            <person name="Vlamakis H."/>
            <person name="Clish C."/>
            <person name="Bullock K."/>
            <person name="Deik A."/>
            <person name="Scott J."/>
            <person name="Pierce K.A."/>
            <person name="Xavier R.J."/>
            <person name="Alm E.J."/>
        </authorList>
    </citation>
    <scope>NUCLEOTIDE SEQUENCE [LARGE SCALE GENOMIC DNA]</scope>
    <source>
        <strain evidence="2 5">BIOML-A2</strain>
    </source>
</reference>
<keyword evidence="1" id="KW-1133">Transmembrane helix</keyword>
<evidence type="ECO:0000256" key="1">
    <source>
        <dbReference type="SAM" id="Phobius"/>
    </source>
</evidence>
<feature type="transmembrane region" description="Helical" evidence="1">
    <location>
        <begin position="140"/>
        <end position="159"/>
    </location>
</feature>
<comment type="caution">
    <text evidence="3">The sequence shown here is derived from an EMBL/GenBank/DDBJ whole genome shotgun (WGS) entry which is preliminary data.</text>
</comment>
<feature type="transmembrane region" description="Helical" evidence="1">
    <location>
        <begin position="93"/>
        <end position="119"/>
    </location>
</feature>
<reference evidence="3" key="2">
    <citation type="submission" date="2016-11" db="EMBL/GenBank/DDBJ databases">
        <authorList>
            <person name="Varghese N."/>
            <person name="Submissions S."/>
        </authorList>
    </citation>
    <scope>NUCLEOTIDE SEQUENCE</scope>
    <source>
        <strain evidence="3">DSM 4029</strain>
    </source>
</reference>
<feature type="transmembrane region" description="Helical" evidence="1">
    <location>
        <begin position="32"/>
        <end position="53"/>
    </location>
</feature>
<name>A0AAQ1MCI9_9FIRM</name>
<evidence type="ECO:0000313" key="2">
    <source>
        <dbReference type="EMBL" id="MZL69592.1"/>
    </source>
</evidence>
<evidence type="ECO:0000313" key="4">
    <source>
        <dbReference type="Proteomes" id="UP000184089"/>
    </source>
</evidence>
<accession>A0AAQ1MCI9</accession>
<evidence type="ECO:0000313" key="3">
    <source>
        <dbReference type="EMBL" id="SHF79266.1"/>
    </source>
</evidence>
<reference evidence="4" key="1">
    <citation type="submission" date="2016-11" db="EMBL/GenBank/DDBJ databases">
        <authorList>
            <person name="Jaros S."/>
            <person name="Januszkiewicz K."/>
            <person name="Wedrychowicz H."/>
        </authorList>
    </citation>
    <scope>NUCLEOTIDE SEQUENCE [LARGE SCALE GENOMIC DNA]</scope>
    <source>
        <strain evidence="4">DSM 4029</strain>
    </source>
</reference>
<dbReference type="Proteomes" id="UP000474718">
    <property type="component" value="Unassembled WGS sequence"/>
</dbReference>
<dbReference type="AlphaFoldDB" id="A0AAQ1MCI9"/>
<organism evidence="3 4">
    <name type="scientific">Bittarella massiliensis</name>
    <name type="common">ex Durand et al. 2017</name>
    <dbReference type="NCBI Taxonomy" id="1720313"/>
    <lineage>
        <taxon>Bacteria</taxon>
        <taxon>Bacillati</taxon>
        <taxon>Bacillota</taxon>
        <taxon>Clostridia</taxon>
        <taxon>Eubacteriales</taxon>
        <taxon>Oscillospiraceae</taxon>
        <taxon>Bittarella (ex Durand et al. 2017)</taxon>
    </lineage>
</organism>
<feature type="transmembrane region" description="Helical" evidence="1">
    <location>
        <begin position="65"/>
        <end position="87"/>
    </location>
</feature>
<proteinExistence type="predicted"/>
<keyword evidence="1" id="KW-0472">Membrane</keyword>
<evidence type="ECO:0000313" key="5">
    <source>
        <dbReference type="Proteomes" id="UP000474718"/>
    </source>
</evidence>
<sequence length="235" mass="26540">MQSISAAAKSASHAERRSGRSPINDRPGVYTLFWIFVVASVLGYILEMLFWYFHNGYFESRKGLVYGPFSQVYGFGAVLLTLLLYRLRDKNPLVIFGVSAFAGAAFEYLCSLLQELALGTVSWQYSHAKYNIGGRTTLKYAFFWGVLGLVFIRLCYPLLCGAIERFPRKYGNWAAGALAVFLCFDILLSVAAIKRGTDRSEGLPPQTSFGQFLDRRFDDARMREIYPNMKVVPNK</sequence>
<gene>
    <name evidence="2" type="ORF">GT747_07445</name>
    <name evidence="3" type="ORF">SAMN05444424_0695</name>
</gene>
<feature type="transmembrane region" description="Helical" evidence="1">
    <location>
        <begin position="171"/>
        <end position="193"/>
    </location>
</feature>
<dbReference type="InterPro" id="IPR010540">
    <property type="entry name" value="CmpB_TMEM229"/>
</dbReference>
<protein>
    <submittedName>
        <fullName evidence="3">ABC-transporter type IV</fullName>
    </submittedName>
</protein>